<evidence type="ECO:0000256" key="1">
    <source>
        <dbReference type="ARBA" id="ARBA00004123"/>
    </source>
</evidence>
<dbReference type="InterPro" id="IPR056773">
    <property type="entry name" value="WHD_ORC2"/>
</dbReference>
<comment type="subunit">
    <text evidence="5">Component of the origin recognition complex (ORC).</text>
</comment>
<dbReference type="InterPro" id="IPR007220">
    <property type="entry name" value="ORC2"/>
</dbReference>
<feature type="compositionally biased region" description="Basic and acidic residues" evidence="6">
    <location>
        <begin position="1"/>
        <end position="10"/>
    </location>
</feature>
<dbReference type="PANTHER" id="PTHR14052">
    <property type="entry name" value="ORIGIN RECOGNITION COMPLEX SUBUNIT 2"/>
    <property type="match status" value="1"/>
</dbReference>
<evidence type="ECO:0000256" key="4">
    <source>
        <dbReference type="ARBA" id="ARBA00023242"/>
    </source>
</evidence>
<evidence type="ECO:0000256" key="3">
    <source>
        <dbReference type="ARBA" id="ARBA00022705"/>
    </source>
</evidence>
<evidence type="ECO:0000259" key="8">
    <source>
        <dbReference type="Pfam" id="PF24882"/>
    </source>
</evidence>
<dbReference type="Pfam" id="PF04084">
    <property type="entry name" value="RecA-like_ORC2"/>
    <property type="match status" value="1"/>
</dbReference>
<feature type="compositionally biased region" description="Basic and acidic residues" evidence="6">
    <location>
        <begin position="475"/>
        <end position="492"/>
    </location>
</feature>
<comment type="function">
    <text evidence="5">Component of the origin recognition complex (ORC) that binds origins of replication. DNA-binding is ATP-dependent. ORC is required to assemble the pre-replication complex necessary to initiate DNA replication.</text>
</comment>
<protein>
    <recommendedName>
        <fullName evidence="5">Origin recognition complex subunit 2</fullName>
    </recommendedName>
</protein>
<feature type="region of interest" description="Disordered" evidence="6">
    <location>
        <begin position="469"/>
        <end position="492"/>
    </location>
</feature>
<keyword evidence="10" id="KW-1185">Reference proteome</keyword>
<feature type="domain" description="Origin recognition complex subunit 2 winged-helix" evidence="8">
    <location>
        <begin position="498"/>
        <end position="556"/>
    </location>
</feature>
<comment type="caution">
    <text evidence="9">The sequence shown here is derived from an EMBL/GenBank/DDBJ whole genome shotgun (WGS) entry which is preliminary data.</text>
</comment>
<keyword evidence="3 5" id="KW-0235">DNA replication</keyword>
<feature type="domain" description="Origin recognition complex subunit 2 RecA-like" evidence="7">
    <location>
        <begin position="240"/>
        <end position="406"/>
    </location>
</feature>
<feature type="compositionally biased region" description="Basic residues" evidence="6">
    <location>
        <begin position="170"/>
        <end position="184"/>
    </location>
</feature>
<evidence type="ECO:0000256" key="5">
    <source>
        <dbReference type="RuleBase" id="RU368084"/>
    </source>
</evidence>
<feature type="region of interest" description="Disordered" evidence="6">
    <location>
        <begin position="1"/>
        <end position="29"/>
    </location>
</feature>
<comment type="similarity">
    <text evidence="2 5">Belongs to the ORC2 family.</text>
</comment>
<dbReference type="PANTHER" id="PTHR14052:SF0">
    <property type="entry name" value="ORIGIN RECOGNITION COMPLEX SUBUNIT 2"/>
    <property type="match status" value="1"/>
</dbReference>
<evidence type="ECO:0000313" key="10">
    <source>
        <dbReference type="Proteomes" id="UP001172684"/>
    </source>
</evidence>
<feature type="compositionally biased region" description="Polar residues" evidence="6">
    <location>
        <begin position="64"/>
        <end position="73"/>
    </location>
</feature>
<feature type="region of interest" description="Disordered" evidence="6">
    <location>
        <begin position="142"/>
        <end position="210"/>
    </location>
</feature>
<evidence type="ECO:0000313" key="9">
    <source>
        <dbReference type="EMBL" id="KAJ9664998.1"/>
    </source>
</evidence>
<keyword evidence="4 5" id="KW-0539">Nucleus</keyword>
<reference evidence="9" key="1">
    <citation type="submission" date="2022-10" db="EMBL/GenBank/DDBJ databases">
        <title>Culturing micro-colonial fungi from biological soil crusts in the Mojave desert and describing Neophaeococcomyces mojavensis, and introducing the new genera and species Taxawa tesnikishii.</title>
        <authorList>
            <person name="Kurbessoian T."/>
            <person name="Stajich J.E."/>
        </authorList>
    </citation>
    <scope>NUCLEOTIDE SEQUENCE</scope>
    <source>
        <strain evidence="9">TK_1</strain>
    </source>
</reference>
<evidence type="ECO:0000259" key="7">
    <source>
        <dbReference type="Pfam" id="PF04084"/>
    </source>
</evidence>
<evidence type="ECO:0000256" key="2">
    <source>
        <dbReference type="ARBA" id="ARBA00007421"/>
    </source>
</evidence>
<organism evidence="9 10">
    <name type="scientific">Coniosporium apollinis</name>
    <dbReference type="NCBI Taxonomy" id="61459"/>
    <lineage>
        <taxon>Eukaryota</taxon>
        <taxon>Fungi</taxon>
        <taxon>Dikarya</taxon>
        <taxon>Ascomycota</taxon>
        <taxon>Pezizomycotina</taxon>
        <taxon>Dothideomycetes</taxon>
        <taxon>Dothideomycetes incertae sedis</taxon>
        <taxon>Coniosporium</taxon>
    </lineage>
</organism>
<accession>A0ABQ9NTH2</accession>
<comment type="subcellular location">
    <subcellularLocation>
        <location evidence="1 5">Nucleus</location>
    </subcellularLocation>
</comment>
<feature type="region of interest" description="Disordered" evidence="6">
    <location>
        <begin position="55"/>
        <end position="112"/>
    </location>
</feature>
<sequence>MKRKRAEKDAAASTPTKKPRAEIPDDDLEDEIAVAARTPSKRTPSKPSLIRDIHQARANGAATGLTNGDLTPRTQRKVLFSTPTKQREEESVEGTPMSARNPIVRNADRSARRKSAKRLIERTISGDQSDDDVDEEDILARQIWDEDEEEAEEDVLGDVDEEAIPETPSKRGRGRPKGRQRKRSPTPPTNLPPHELYFYQNRPGGTKTSHNTLPSHSLLNHEEYFAQMQSYKDPHTDSFDFLHSVHTRSFDQWSFELRNNFNICLYGYGSKRALVQDFASHLHSTLSDPPTTIIVNGYIPTITPRDILSTIATTILPKNAKLPVQPPALLQLILSTLTADPPPQPLLLIINSLDAPSLRRQTTQSLLAQLAAHPSISLLATADTPTFPLLWDLSLRQQFRFLFHDCTTFVSFSGVEIDVVESVNELLGRSGRRIGGRDGVGYVLRSLPENARGVFRILVGEQLAAASADEGLGDEEGRLSPQTERRVGKAGKQRETAVEQGVEYRVLYHKAVEEFLCSSEMVFRTLLKEFHDHQMVESRKDALGTERLWVPFRREELEGLLEELVV</sequence>
<feature type="compositionally biased region" description="Acidic residues" evidence="6">
    <location>
        <begin position="145"/>
        <end position="164"/>
    </location>
</feature>
<dbReference type="EMBL" id="JAPDRL010000033">
    <property type="protein sequence ID" value="KAJ9664998.1"/>
    <property type="molecule type" value="Genomic_DNA"/>
</dbReference>
<gene>
    <name evidence="9" type="primary">ORC2</name>
    <name evidence="9" type="ORF">H2201_004862</name>
</gene>
<evidence type="ECO:0000256" key="6">
    <source>
        <dbReference type="SAM" id="MobiDB-lite"/>
    </source>
</evidence>
<dbReference type="Proteomes" id="UP001172684">
    <property type="component" value="Unassembled WGS sequence"/>
</dbReference>
<dbReference type="InterPro" id="IPR056772">
    <property type="entry name" value="RecA-like_ORC2"/>
</dbReference>
<dbReference type="Pfam" id="PF24882">
    <property type="entry name" value="WHD_ORC2"/>
    <property type="match status" value="1"/>
</dbReference>
<proteinExistence type="inferred from homology"/>
<name>A0ABQ9NTH2_9PEZI</name>